<dbReference type="Ensembl" id="ENSGMOT00000072306.1">
    <property type="protein sequence ID" value="ENSGMOP00000036671.1"/>
    <property type="gene ID" value="ENSGMOG00000034363.1"/>
</dbReference>
<dbReference type="GeneTree" id="ENSGT00940000164115"/>
<dbReference type="Proteomes" id="UP000694546">
    <property type="component" value="Chromosome 1"/>
</dbReference>
<evidence type="ECO:0000259" key="3">
    <source>
        <dbReference type="Pfam" id="PF13359"/>
    </source>
</evidence>
<evidence type="ECO:0000256" key="1">
    <source>
        <dbReference type="ARBA" id="ARBA00001968"/>
    </source>
</evidence>
<name>A0A8C5AZ13_GADMO</name>
<keyword evidence="5" id="KW-1185">Reference proteome</keyword>
<dbReference type="Pfam" id="PF13359">
    <property type="entry name" value="DDE_Tnp_4"/>
    <property type="match status" value="1"/>
</dbReference>
<reference evidence="4" key="3">
    <citation type="submission" date="2025-09" db="UniProtKB">
        <authorList>
            <consortium name="Ensembl"/>
        </authorList>
    </citation>
    <scope>IDENTIFICATION</scope>
</reference>
<evidence type="ECO:0000313" key="4">
    <source>
        <dbReference type="Ensembl" id="ENSGMOP00000036671.1"/>
    </source>
</evidence>
<evidence type="ECO:0000313" key="5">
    <source>
        <dbReference type="Proteomes" id="UP000694546"/>
    </source>
</evidence>
<comment type="cofactor">
    <cofactor evidence="1">
        <name>a divalent metal cation</name>
        <dbReference type="ChEBI" id="CHEBI:60240"/>
    </cofactor>
</comment>
<dbReference type="InterPro" id="IPR027806">
    <property type="entry name" value="HARBI1_dom"/>
</dbReference>
<accession>A0A8C5AZ13</accession>
<reference evidence="4" key="1">
    <citation type="submission" date="2019-07" db="EMBL/GenBank/DDBJ databases">
        <authorList>
            <consortium name="Wellcome Sanger Institute Data Sharing"/>
        </authorList>
    </citation>
    <scope>NUCLEOTIDE SEQUENCE [LARGE SCALE GENOMIC DNA]</scope>
</reference>
<dbReference type="GO" id="GO:0046872">
    <property type="term" value="F:metal ion binding"/>
    <property type="evidence" value="ECO:0007669"/>
    <property type="project" value="UniProtKB-KW"/>
</dbReference>
<dbReference type="AlphaFoldDB" id="A0A8C5AZ13"/>
<feature type="domain" description="DDE Tnp4" evidence="3">
    <location>
        <begin position="92"/>
        <end position="171"/>
    </location>
</feature>
<evidence type="ECO:0000256" key="2">
    <source>
        <dbReference type="ARBA" id="ARBA00022723"/>
    </source>
</evidence>
<organism evidence="4 5">
    <name type="scientific">Gadus morhua</name>
    <name type="common">Atlantic cod</name>
    <dbReference type="NCBI Taxonomy" id="8049"/>
    <lineage>
        <taxon>Eukaryota</taxon>
        <taxon>Metazoa</taxon>
        <taxon>Chordata</taxon>
        <taxon>Craniata</taxon>
        <taxon>Vertebrata</taxon>
        <taxon>Euteleostomi</taxon>
        <taxon>Actinopterygii</taxon>
        <taxon>Neopterygii</taxon>
        <taxon>Teleostei</taxon>
        <taxon>Neoteleostei</taxon>
        <taxon>Acanthomorphata</taxon>
        <taxon>Zeiogadaria</taxon>
        <taxon>Gadariae</taxon>
        <taxon>Gadiformes</taxon>
        <taxon>Gadoidei</taxon>
        <taxon>Gadidae</taxon>
        <taxon>Gadus</taxon>
    </lineage>
</organism>
<keyword evidence="2" id="KW-0479">Metal-binding</keyword>
<sequence>MLSYSINIFGCLRTTSTSCLARWVISLPWQTHGFVLQLALPSDSPFAYGILPLAIPFTRLASAIVWEALRDGTLDLPPARVISGAEQRGPLPHVFVGDEAFPLMTHLLRPFPGQHHTLEKRVFNYRLSRARLVVECAFGILASRLRMYRRVIGTSPEVAEVCVRATCVLHNFLERKKLQGRRRGVTAITETGDGFRCWRWSLCLGGMALGSPSPPCTSIQAACHWPLPHSYGLPSPSPSPSDICP</sequence>
<proteinExistence type="predicted"/>
<reference evidence="4" key="2">
    <citation type="submission" date="2025-08" db="UniProtKB">
        <authorList>
            <consortium name="Ensembl"/>
        </authorList>
    </citation>
    <scope>IDENTIFICATION</scope>
</reference>
<protein>
    <recommendedName>
        <fullName evidence="3">DDE Tnp4 domain-containing protein</fullName>
    </recommendedName>
</protein>